<dbReference type="PANTHER" id="PTHR11954">
    <property type="entry name" value="D-DOPACHROME DECARBOXYLASE"/>
    <property type="match status" value="1"/>
</dbReference>
<protein>
    <recommendedName>
        <fullName evidence="12">L-dopachrome isomerase</fullName>
        <ecNumber evidence="9">5.3.2.1</ecNumber>
        <ecNumber evidence="8">5.3.3.12</ecNumber>
    </recommendedName>
    <alternativeName>
        <fullName evidence="10">L-dopachrome tautomerase</fullName>
    </alternativeName>
    <alternativeName>
        <fullName evidence="11">Phenylpyruvate tautomerase</fullName>
    </alternativeName>
</protein>
<dbReference type="InterPro" id="IPR014347">
    <property type="entry name" value="Tautomerase/MIF_sf"/>
</dbReference>
<evidence type="ECO:0000256" key="9">
    <source>
        <dbReference type="ARBA" id="ARBA00039086"/>
    </source>
</evidence>
<evidence type="ECO:0000313" key="13">
    <source>
        <dbReference type="EMBL" id="EZG70939.1"/>
    </source>
</evidence>
<dbReference type="RefSeq" id="XP_011129854.1">
    <property type="nucleotide sequence ID" value="XM_011131552.1"/>
</dbReference>
<dbReference type="SUPFAM" id="SSF55331">
    <property type="entry name" value="Tautomerase/MIF"/>
    <property type="match status" value="1"/>
</dbReference>
<evidence type="ECO:0000256" key="4">
    <source>
        <dbReference type="ARBA" id="ARBA00022525"/>
    </source>
</evidence>
<organism evidence="13 14">
    <name type="scientific">Gregarina niphandrodes</name>
    <name type="common">Septate eugregarine</name>
    <dbReference type="NCBI Taxonomy" id="110365"/>
    <lineage>
        <taxon>Eukaryota</taxon>
        <taxon>Sar</taxon>
        <taxon>Alveolata</taxon>
        <taxon>Apicomplexa</taxon>
        <taxon>Conoidasida</taxon>
        <taxon>Gregarinasina</taxon>
        <taxon>Eugregarinorida</taxon>
        <taxon>Gregarinidae</taxon>
        <taxon>Gregarina</taxon>
    </lineage>
</organism>
<dbReference type="GO" id="GO:0005615">
    <property type="term" value="C:extracellular space"/>
    <property type="evidence" value="ECO:0007669"/>
    <property type="project" value="UniProtKB-KW"/>
</dbReference>
<evidence type="ECO:0000256" key="3">
    <source>
        <dbReference type="ARBA" id="ARBA00022514"/>
    </source>
</evidence>
<dbReference type="EMBL" id="AFNH02000412">
    <property type="protein sequence ID" value="EZG70939.1"/>
    <property type="molecule type" value="Genomic_DNA"/>
</dbReference>
<dbReference type="GO" id="GO:0004167">
    <property type="term" value="F:dopachrome isomerase activity"/>
    <property type="evidence" value="ECO:0007669"/>
    <property type="project" value="UniProtKB-EC"/>
</dbReference>
<reference evidence="13" key="1">
    <citation type="submission" date="2013-12" db="EMBL/GenBank/DDBJ databases">
        <authorList>
            <person name="Omoto C.K."/>
            <person name="Sibley D."/>
            <person name="Venepally P."/>
            <person name="Hadjithomas M."/>
            <person name="Karamycheva S."/>
            <person name="Brunk B."/>
            <person name="Roos D."/>
            <person name="Caler E."/>
            <person name="Lorenzi H."/>
        </authorList>
    </citation>
    <scope>NUCLEOTIDE SEQUENCE</scope>
</reference>
<dbReference type="GO" id="GO:0005125">
    <property type="term" value="F:cytokine activity"/>
    <property type="evidence" value="ECO:0007669"/>
    <property type="project" value="UniProtKB-KW"/>
</dbReference>
<evidence type="ECO:0000256" key="8">
    <source>
        <dbReference type="ARBA" id="ARBA00038932"/>
    </source>
</evidence>
<evidence type="ECO:0000256" key="1">
    <source>
        <dbReference type="ARBA" id="ARBA00004613"/>
    </source>
</evidence>
<dbReference type="OrthoDB" id="255819at2759"/>
<keyword evidence="14" id="KW-1185">Reference proteome</keyword>
<dbReference type="GO" id="GO:0050178">
    <property type="term" value="F:phenylpyruvate tautomerase activity"/>
    <property type="evidence" value="ECO:0007669"/>
    <property type="project" value="UniProtKB-EC"/>
</dbReference>
<dbReference type="VEuPathDB" id="CryptoDB:GNI_053880"/>
<evidence type="ECO:0000256" key="6">
    <source>
        <dbReference type="ARBA" id="ARBA00036735"/>
    </source>
</evidence>
<comment type="catalytic activity">
    <reaction evidence="6">
        <text>3-phenylpyruvate = enol-phenylpyruvate</text>
        <dbReference type="Rhea" id="RHEA:17097"/>
        <dbReference type="ChEBI" id="CHEBI:16815"/>
        <dbReference type="ChEBI" id="CHEBI:18005"/>
        <dbReference type="EC" id="5.3.2.1"/>
    </reaction>
</comment>
<keyword evidence="5 13" id="KW-0413">Isomerase</keyword>
<dbReference type="EC" id="5.3.3.12" evidence="8"/>
<name>A0A023B961_GRENI</name>
<sequence length="115" mass="11944">MPYCRIETNVAADKVTPQMAEELGKLVAKTTGKPLSYCAGAIVPGVPMSFGGDAATPCAQAVLMSIGCLGGDLNKRHSKAIADFTNKTLGVAPDRMYIQFVDAAGSNVGFNGNTF</sequence>
<comment type="catalytic activity">
    <reaction evidence="7">
        <text>L-dopachrome = 5,6-dihydroxyindole-2-carboxylate</text>
        <dbReference type="Rhea" id="RHEA:13041"/>
        <dbReference type="ChEBI" id="CHEBI:16875"/>
        <dbReference type="ChEBI" id="CHEBI:57509"/>
        <dbReference type="EC" id="5.3.3.12"/>
    </reaction>
</comment>
<keyword evidence="4" id="KW-0964">Secreted</keyword>
<proteinExistence type="inferred from homology"/>
<evidence type="ECO:0000256" key="10">
    <source>
        <dbReference type="ARBA" id="ARBA00041631"/>
    </source>
</evidence>
<dbReference type="EC" id="5.3.2.1" evidence="9"/>
<gene>
    <name evidence="13" type="ORF">GNI_053880</name>
</gene>
<dbReference type="AlphaFoldDB" id="A0A023B961"/>
<comment type="caution">
    <text evidence="13">The sequence shown here is derived from an EMBL/GenBank/DDBJ whole genome shotgun (WGS) entry which is preliminary data.</text>
</comment>
<dbReference type="Gene3D" id="3.30.429.10">
    <property type="entry name" value="Macrophage Migration Inhibitory Factor"/>
    <property type="match status" value="1"/>
</dbReference>
<evidence type="ECO:0000256" key="2">
    <source>
        <dbReference type="ARBA" id="ARBA00005851"/>
    </source>
</evidence>
<dbReference type="GeneID" id="22911976"/>
<dbReference type="eggNOG" id="KOG1759">
    <property type="taxonomic scope" value="Eukaryota"/>
</dbReference>
<evidence type="ECO:0000256" key="11">
    <source>
        <dbReference type="ARBA" id="ARBA00041912"/>
    </source>
</evidence>
<comment type="subcellular location">
    <subcellularLocation>
        <location evidence="1">Secreted</location>
    </subcellularLocation>
</comment>
<evidence type="ECO:0000256" key="12">
    <source>
        <dbReference type="ARBA" id="ARBA00042730"/>
    </source>
</evidence>
<evidence type="ECO:0000256" key="7">
    <source>
        <dbReference type="ARBA" id="ARBA00036823"/>
    </source>
</evidence>
<evidence type="ECO:0000256" key="5">
    <source>
        <dbReference type="ARBA" id="ARBA00023235"/>
    </source>
</evidence>
<evidence type="ECO:0000313" key="14">
    <source>
        <dbReference type="Proteomes" id="UP000019763"/>
    </source>
</evidence>
<dbReference type="PANTHER" id="PTHR11954:SF6">
    <property type="entry name" value="MACROPHAGE MIGRATION INHIBITORY FACTOR"/>
    <property type="match status" value="1"/>
</dbReference>
<accession>A0A023B961</accession>
<dbReference type="Pfam" id="PF01187">
    <property type="entry name" value="MIF"/>
    <property type="match status" value="1"/>
</dbReference>
<dbReference type="Proteomes" id="UP000019763">
    <property type="component" value="Unassembled WGS sequence"/>
</dbReference>
<dbReference type="InterPro" id="IPR001398">
    <property type="entry name" value="Macrophage_inhib_fac"/>
</dbReference>
<keyword evidence="3" id="KW-0202">Cytokine</keyword>
<comment type="similarity">
    <text evidence="2">Belongs to the MIF family.</text>
</comment>